<dbReference type="EMBL" id="WNYA01031296">
    <property type="protein sequence ID" value="KAG8537347.1"/>
    <property type="molecule type" value="Genomic_DNA"/>
</dbReference>
<gene>
    <name evidence="1" type="ORF">GDO81_024686</name>
</gene>
<keyword evidence="2" id="KW-1185">Reference proteome</keyword>
<evidence type="ECO:0000313" key="2">
    <source>
        <dbReference type="Proteomes" id="UP000824782"/>
    </source>
</evidence>
<name>A0AAV6YQ97_ENGPU</name>
<protein>
    <submittedName>
        <fullName evidence="1">Uncharacterized protein</fullName>
    </submittedName>
</protein>
<comment type="caution">
    <text evidence="1">The sequence shown here is derived from an EMBL/GenBank/DDBJ whole genome shotgun (WGS) entry which is preliminary data.</text>
</comment>
<reference evidence="1" key="1">
    <citation type="thesis" date="2020" institute="ProQuest LLC" country="789 East Eisenhower Parkway, Ann Arbor, MI, USA">
        <title>Comparative Genomics and Chromosome Evolution.</title>
        <authorList>
            <person name="Mudd A.B."/>
        </authorList>
    </citation>
    <scope>NUCLEOTIDE SEQUENCE</scope>
    <source>
        <strain evidence="1">237g6f4</strain>
        <tissue evidence="1">Blood</tissue>
    </source>
</reference>
<organism evidence="1 2">
    <name type="scientific">Engystomops pustulosus</name>
    <name type="common">Tungara frog</name>
    <name type="synonym">Physalaemus pustulosus</name>
    <dbReference type="NCBI Taxonomy" id="76066"/>
    <lineage>
        <taxon>Eukaryota</taxon>
        <taxon>Metazoa</taxon>
        <taxon>Chordata</taxon>
        <taxon>Craniata</taxon>
        <taxon>Vertebrata</taxon>
        <taxon>Euteleostomi</taxon>
        <taxon>Amphibia</taxon>
        <taxon>Batrachia</taxon>
        <taxon>Anura</taxon>
        <taxon>Neobatrachia</taxon>
        <taxon>Hyloidea</taxon>
        <taxon>Leptodactylidae</taxon>
        <taxon>Leiuperinae</taxon>
        <taxon>Engystomops</taxon>
    </lineage>
</organism>
<dbReference type="Proteomes" id="UP000824782">
    <property type="component" value="Unassembled WGS sequence"/>
</dbReference>
<evidence type="ECO:0000313" key="1">
    <source>
        <dbReference type="EMBL" id="KAG8537347.1"/>
    </source>
</evidence>
<proteinExistence type="predicted"/>
<accession>A0AAV6YQ97</accession>
<dbReference type="AlphaFoldDB" id="A0AAV6YQ97"/>
<sequence>MFPPLSAGFTTTPSSSLNFLIANVSFFVRFEPSCLYIRDSTSFITCLRKRSIALPCWIVGLNLDFIPPLNGSTSSNALFSSSLAKNNIHSLSISVSSPVTKNPKGPISNGISASFLSF</sequence>